<evidence type="ECO:0000313" key="10">
    <source>
        <dbReference type="Proteomes" id="UP000294664"/>
    </source>
</evidence>
<dbReference type="Gene3D" id="3.30.70.1440">
    <property type="entry name" value="Multidrug efflux transporter AcrB pore domain"/>
    <property type="match status" value="1"/>
</dbReference>
<feature type="transmembrane region" description="Helical" evidence="8">
    <location>
        <begin position="430"/>
        <end position="450"/>
    </location>
</feature>
<keyword evidence="4" id="KW-0997">Cell inner membrane</keyword>
<feature type="transmembrane region" description="Helical" evidence="8">
    <location>
        <begin position="462"/>
        <end position="489"/>
    </location>
</feature>
<comment type="subcellular location">
    <subcellularLocation>
        <location evidence="1">Cell inner membrane</location>
        <topology evidence="1">Multi-pass membrane protein</topology>
    </subcellularLocation>
</comment>
<dbReference type="SUPFAM" id="SSF82714">
    <property type="entry name" value="Multidrug efflux transporter AcrB TolC docking domain, DN and DC subdomains"/>
    <property type="match status" value="2"/>
</dbReference>
<dbReference type="Proteomes" id="UP000294664">
    <property type="component" value="Unassembled WGS sequence"/>
</dbReference>
<dbReference type="Gene3D" id="3.30.2090.10">
    <property type="entry name" value="Multidrug efflux transporter AcrB TolC docking domain, DN and DC subdomains"/>
    <property type="match status" value="2"/>
</dbReference>
<dbReference type="PANTHER" id="PTHR32063">
    <property type="match status" value="1"/>
</dbReference>
<keyword evidence="2" id="KW-0813">Transport</keyword>
<accession>A0A4R3LS93</accession>
<dbReference type="SUPFAM" id="SSF82866">
    <property type="entry name" value="Multidrug efflux transporter AcrB transmembrane domain"/>
    <property type="match status" value="2"/>
</dbReference>
<proteinExistence type="predicted"/>
<dbReference type="SUPFAM" id="SSF82693">
    <property type="entry name" value="Multidrug efflux transporter AcrB pore domain, PN1, PN2, PC1 and PC2 subdomains"/>
    <property type="match status" value="3"/>
</dbReference>
<keyword evidence="7 8" id="KW-0472">Membrane</keyword>
<evidence type="ECO:0000256" key="8">
    <source>
        <dbReference type="SAM" id="Phobius"/>
    </source>
</evidence>
<dbReference type="FunFam" id="3.30.70.1430:FF:000001">
    <property type="entry name" value="Efflux pump membrane transporter"/>
    <property type="match status" value="1"/>
</dbReference>
<evidence type="ECO:0000256" key="5">
    <source>
        <dbReference type="ARBA" id="ARBA00022692"/>
    </source>
</evidence>
<comment type="caution">
    <text evidence="9">The sequence shown here is derived from an EMBL/GenBank/DDBJ whole genome shotgun (WGS) entry which is preliminary data.</text>
</comment>
<keyword evidence="10" id="KW-1185">Reference proteome</keyword>
<evidence type="ECO:0000256" key="4">
    <source>
        <dbReference type="ARBA" id="ARBA00022519"/>
    </source>
</evidence>
<evidence type="ECO:0000256" key="3">
    <source>
        <dbReference type="ARBA" id="ARBA00022475"/>
    </source>
</evidence>
<protein>
    <submittedName>
        <fullName evidence="9">HAE1 family hydrophobic/amphiphilic exporter-1</fullName>
    </submittedName>
</protein>
<dbReference type="AlphaFoldDB" id="A0A4R3LS93"/>
<dbReference type="PRINTS" id="PR00702">
    <property type="entry name" value="ACRIFLAVINRP"/>
</dbReference>
<dbReference type="FunFam" id="1.20.1640.10:FF:000001">
    <property type="entry name" value="Efflux pump membrane transporter"/>
    <property type="match status" value="1"/>
</dbReference>
<organism evidence="9 10">
    <name type="scientific">Aquabacter spiritensis</name>
    <dbReference type="NCBI Taxonomy" id="933073"/>
    <lineage>
        <taxon>Bacteria</taxon>
        <taxon>Pseudomonadati</taxon>
        <taxon>Pseudomonadota</taxon>
        <taxon>Alphaproteobacteria</taxon>
        <taxon>Hyphomicrobiales</taxon>
        <taxon>Xanthobacteraceae</taxon>
        <taxon>Aquabacter</taxon>
    </lineage>
</organism>
<dbReference type="OrthoDB" id="8308837at2"/>
<dbReference type="InterPro" id="IPR001036">
    <property type="entry name" value="Acrflvin-R"/>
</dbReference>
<dbReference type="Gene3D" id="3.30.70.1320">
    <property type="entry name" value="Multidrug efflux transporter AcrB pore domain like"/>
    <property type="match status" value="1"/>
</dbReference>
<evidence type="ECO:0000256" key="1">
    <source>
        <dbReference type="ARBA" id="ARBA00004429"/>
    </source>
</evidence>
<feature type="transmembrane region" description="Helical" evidence="8">
    <location>
        <begin position="955"/>
        <end position="974"/>
    </location>
</feature>
<evidence type="ECO:0000313" key="9">
    <source>
        <dbReference type="EMBL" id="TCT02666.1"/>
    </source>
</evidence>
<keyword evidence="6 8" id="KW-1133">Transmembrane helix</keyword>
<dbReference type="Gene3D" id="1.20.1640.10">
    <property type="entry name" value="Multidrug efflux transporter AcrB transmembrane domain"/>
    <property type="match status" value="2"/>
</dbReference>
<feature type="transmembrane region" description="Helical" evidence="8">
    <location>
        <begin position="529"/>
        <end position="548"/>
    </location>
</feature>
<feature type="transmembrane region" description="Helical" evidence="8">
    <location>
        <begin position="986"/>
        <end position="1012"/>
    </location>
</feature>
<keyword evidence="3" id="KW-1003">Cell membrane</keyword>
<name>A0A4R3LS93_9HYPH</name>
<dbReference type="GO" id="GO:0005886">
    <property type="term" value="C:plasma membrane"/>
    <property type="evidence" value="ECO:0007669"/>
    <property type="project" value="UniProtKB-SubCell"/>
</dbReference>
<reference evidence="9 10" key="1">
    <citation type="submission" date="2019-03" db="EMBL/GenBank/DDBJ databases">
        <title>Genomic Encyclopedia of Type Strains, Phase IV (KMG-IV): sequencing the most valuable type-strain genomes for metagenomic binning, comparative biology and taxonomic classification.</title>
        <authorList>
            <person name="Goeker M."/>
        </authorList>
    </citation>
    <scope>NUCLEOTIDE SEQUENCE [LARGE SCALE GENOMIC DNA]</scope>
    <source>
        <strain evidence="9 10">DSM 9035</strain>
    </source>
</reference>
<feature type="transmembrane region" description="Helical" evidence="8">
    <location>
        <begin position="336"/>
        <end position="352"/>
    </location>
</feature>
<dbReference type="GO" id="GO:0042910">
    <property type="term" value="F:xenobiotic transmembrane transporter activity"/>
    <property type="evidence" value="ECO:0007669"/>
    <property type="project" value="TreeGrafter"/>
</dbReference>
<dbReference type="EMBL" id="SMAI01000012">
    <property type="protein sequence ID" value="TCT02666.1"/>
    <property type="molecule type" value="Genomic_DNA"/>
</dbReference>
<dbReference type="Pfam" id="PF00873">
    <property type="entry name" value="ACR_tran"/>
    <property type="match status" value="1"/>
</dbReference>
<sequence>MFSEMCIRRPVMTCLMMVSLIVAGLFAYRLLPVAALPRVDFPTISITATLPGASPETMATAVATPIERQLSTISGITSLTSSSTQGSSSITIQFDLARNIDDAALDVQSALSIAQRQLPDEMTTPPSFRKVNPADAPVILLAVSSDTLPLSAVNEYADTIIGQQISQLPGVAQVQIYGSQKYAVRIRVDPAAAGVRNISAADIRTAIEAAASNTPIGQLAGPRQSLTIDMGTSKADAEPFRRLIVAWRNGAPVRLDEIARISDGVENERVASWFNDSRAIVLAVVRQPDANTVAVVDEVRAHLDQYRAQVPGAVNIEVLNDRSVSIRDAVHDVQKTLLEAIVLVVLVIFLFLRNVRATLIPSLALPLSIVATFAAMWVLDFSINNMTLLALTLCVGFVVDDAIVVLENIYRHIENGERPFKAAILGSREISFTIISMTLSLVAVFIPVLFMGGVVGRVFREFAVTISVAILVSGFVSLTLTPMLCARLLKPVDHRKRPNLLFRMSERMFDLWLAGYRNSLDFVLRRRPFMLVVTFATIGLSVYLYVVIPKGFFPTEDNGFITGTVEAATDISFDAMVERQKAVAAAVRSDPSVAYLVYTAGATGISRTANSGRLFVALKPRAEREKSAFELIQDLRRRVSGIPGVKVFFQPVQNINVGGVASKSQYQYTLQSSDSDALYPSASRMEERLSGLPQLRDVTSDLQITNPQLTIDLDKDKAAAVGITEDQLRNALYTQFGTRQVATLYTSTNQYAVIVEAQPRFQQDATDLARVYLRTTGGAVVPLETVAEIRRTVGPLQIAHQQQQPAVTISFNLAPGVSLGQAVDAIRAAEDEAGLPPNVSTGFQGSAQVFQSSLSNQPLLILAAVVVIYIVLGILYESFIHPITILSGLPSAGIGALLTLMAFKMELSVIALIGIVMLVGIVKKNAIMMIDFALERRRQGVDAQEAIREACLLRFRPIMMTTLAAIFGVLPIAIGAGAGSELRQPLGIAVVGGLLVSQVLTLYITPVVYLYLDRLDRAVSRAISGEGTKPDVAAPHPAE</sequence>
<feature type="transmembrane region" description="Helical" evidence="8">
    <location>
        <begin position="859"/>
        <end position="876"/>
    </location>
</feature>
<evidence type="ECO:0000256" key="6">
    <source>
        <dbReference type="ARBA" id="ARBA00022989"/>
    </source>
</evidence>
<dbReference type="RefSeq" id="WP_132033777.1">
    <property type="nucleotide sequence ID" value="NZ_SMAI01000012.1"/>
</dbReference>
<keyword evidence="5 8" id="KW-0812">Transmembrane</keyword>
<dbReference type="InterPro" id="IPR027463">
    <property type="entry name" value="AcrB_DN_DC_subdom"/>
</dbReference>
<gene>
    <name evidence="9" type="ORF">EDC64_112101</name>
</gene>
<feature type="transmembrane region" description="Helical" evidence="8">
    <location>
        <begin position="909"/>
        <end position="934"/>
    </location>
</feature>
<feature type="transmembrane region" description="Helical" evidence="8">
    <location>
        <begin position="359"/>
        <end position="379"/>
    </location>
</feature>
<dbReference type="PANTHER" id="PTHR32063:SF21">
    <property type="entry name" value="MULTIDRUG RESISTANCE PROTEIN MDTB"/>
    <property type="match status" value="1"/>
</dbReference>
<evidence type="ECO:0000256" key="2">
    <source>
        <dbReference type="ARBA" id="ARBA00022448"/>
    </source>
</evidence>
<dbReference type="Gene3D" id="3.30.70.1430">
    <property type="entry name" value="Multidrug efflux transporter AcrB pore domain"/>
    <property type="match status" value="2"/>
</dbReference>
<evidence type="ECO:0000256" key="7">
    <source>
        <dbReference type="ARBA" id="ARBA00023136"/>
    </source>
</evidence>